<dbReference type="GO" id="GO:0005507">
    <property type="term" value="F:copper ion binding"/>
    <property type="evidence" value="ECO:0007669"/>
    <property type="project" value="TreeGrafter"/>
</dbReference>
<dbReference type="SFLD" id="SFLDS00003">
    <property type="entry name" value="Haloacid_Dehalogenase"/>
    <property type="match status" value="1"/>
</dbReference>
<dbReference type="PRINTS" id="PR00120">
    <property type="entry name" value="HATPASE"/>
</dbReference>
<dbReference type="GO" id="GO:0005886">
    <property type="term" value="C:plasma membrane"/>
    <property type="evidence" value="ECO:0007669"/>
    <property type="project" value="UniProtKB-SubCell"/>
</dbReference>
<keyword evidence="6 10" id="KW-0067">ATP-binding</keyword>
<dbReference type="Pfam" id="PF00122">
    <property type="entry name" value="E1-E2_ATPase"/>
    <property type="match status" value="1"/>
</dbReference>
<dbReference type="PANTHER" id="PTHR43520">
    <property type="entry name" value="ATP7, ISOFORM B"/>
    <property type="match status" value="1"/>
</dbReference>
<comment type="similarity">
    <text evidence="2 10">Belongs to the cation transport ATPase (P-type) (TC 3.A.3) family. Type IB subfamily.</text>
</comment>
<feature type="domain" description="P-type ATPase A" evidence="11">
    <location>
        <begin position="180"/>
        <end position="277"/>
    </location>
</feature>
<evidence type="ECO:0000256" key="10">
    <source>
        <dbReference type="RuleBase" id="RU362081"/>
    </source>
</evidence>
<dbReference type="Pfam" id="PF00702">
    <property type="entry name" value="Hydrolase"/>
    <property type="match status" value="1"/>
</dbReference>
<evidence type="ECO:0000256" key="3">
    <source>
        <dbReference type="ARBA" id="ARBA00022692"/>
    </source>
</evidence>
<comment type="subcellular location">
    <subcellularLocation>
        <location evidence="10">Cell membrane</location>
    </subcellularLocation>
    <subcellularLocation>
        <location evidence="1">Endomembrane system</location>
        <topology evidence="1">Multi-pass membrane protein</topology>
    </subcellularLocation>
</comment>
<keyword evidence="4 10" id="KW-0479">Metal-binding</keyword>
<keyword evidence="8 10" id="KW-1133">Transmembrane helix</keyword>
<proteinExistence type="inferred from homology"/>
<dbReference type="InterPro" id="IPR036412">
    <property type="entry name" value="HAD-like_sf"/>
</dbReference>
<evidence type="ECO:0000256" key="7">
    <source>
        <dbReference type="ARBA" id="ARBA00022967"/>
    </source>
</evidence>
<evidence type="ECO:0000313" key="12">
    <source>
        <dbReference type="EMBL" id="ETR68406.1"/>
    </source>
</evidence>
<keyword evidence="5 10" id="KW-0547">Nucleotide-binding</keyword>
<keyword evidence="3 10" id="KW-0812">Transmembrane</keyword>
<dbReference type="InterPro" id="IPR023214">
    <property type="entry name" value="HAD_sf"/>
</dbReference>
<dbReference type="GO" id="GO:0043682">
    <property type="term" value="F:P-type divalent copper transporter activity"/>
    <property type="evidence" value="ECO:0007669"/>
    <property type="project" value="TreeGrafter"/>
</dbReference>
<dbReference type="GO" id="GO:0055070">
    <property type="term" value="P:copper ion homeostasis"/>
    <property type="evidence" value="ECO:0007669"/>
    <property type="project" value="TreeGrafter"/>
</dbReference>
<evidence type="ECO:0000256" key="6">
    <source>
        <dbReference type="ARBA" id="ARBA00022840"/>
    </source>
</evidence>
<evidence type="ECO:0000256" key="1">
    <source>
        <dbReference type="ARBA" id="ARBA00004127"/>
    </source>
</evidence>
<dbReference type="SUPFAM" id="SSF81653">
    <property type="entry name" value="Calcium ATPase, transduction domain A"/>
    <property type="match status" value="1"/>
</dbReference>
<dbReference type="SFLD" id="SFLDG00002">
    <property type="entry name" value="C1.7:_P-type_atpase_like"/>
    <property type="match status" value="1"/>
</dbReference>
<keyword evidence="10" id="KW-1003">Cell membrane</keyword>
<evidence type="ECO:0000256" key="2">
    <source>
        <dbReference type="ARBA" id="ARBA00006024"/>
    </source>
</evidence>
<feature type="transmembrane region" description="Helical" evidence="10">
    <location>
        <begin position="304"/>
        <end position="327"/>
    </location>
</feature>
<organism evidence="12 13">
    <name type="scientific">Candidatus Magnetoglobus multicellularis str. Araruama</name>
    <dbReference type="NCBI Taxonomy" id="890399"/>
    <lineage>
        <taxon>Bacteria</taxon>
        <taxon>Pseudomonadati</taxon>
        <taxon>Thermodesulfobacteriota</taxon>
        <taxon>Desulfobacteria</taxon>
        <taxon>Desulfobacterales</taxon>
        <taxon>Desulfobacteraceae</taxon>
        <taxon>Candidatus Magnetoglobus</taxon>
    </lineage>
</organism>
<reference evidence="13" key="1">
    <citation type="submission" date="2012-11" db="EMBL/GenBank/DDBJ databases">
        <authorList>
            <person name="Lucero-Rivera Y.E."/>
            <person name="Tovar-Ramirez D."/>
        </authorList>
    </citation>
    <scope>NUCLEOTIDE SEQUENCE [LARGE SCALE GENOMIC DNA]</scope>
    <source>
        <strain evidence="13">Araruama</strain>
    </source>
</reference>
<dbReference type="Gene3D" id="2.70.150.10">
    <property type="entry name" value="Calcium-transporting ATPase, cytoplasmic transduction domain A"/>
    <property type="match status" value="1"/>
</dbReference>
<dbReference type="GO" id="GO:0012505">
    <property type="term" value="C:endomembrane system"/>
    <property type="evidence" value="ECO:0007669"/>
    <property type="project" value="UniProtKB-SubCell"/>
</dbReference>
<keyword evidence="9 10" id="KW-0472">Membrane</keyword>
<evidence type="ECO:0000256" key="8">
    <source>
        <dbReference type="ARBA" id="ARBA00022989"/>
    </source>
</evidence>
<dbReference type="InterPro" id="IPR018303">
    <property type="entry name" value="ATPase_P-typ_P_site"/>
</dbReference>
<dbReference type="NCBIfam" id="TIGR01494">
    <property type="entry name" value="ATPase_P-type"/>
    <property type="match status" value="1"/>
</dbReference>
<dbReference type="SFLD" id="SFLDF00027">
    <property type="entry name" value="p-type_atpase"/>
    <property type="match status" value="1"/>
</dbReference>
<feature type="transmembrane region" description="Helical" evidence="10">
    <location>
        <begin position="655"/>
        <end position="674"/>
    </location>
</feature>
<dbReference type="PANTHER" id="PTHR43520:SF8">
    <property type="entry name" value="P-TYPE CU(+) TRANSPORTER"/>
    <property type="match status" value="1"/>
</dbReference>
<evidence type="ECO:0000259" key="11">
    <source>
        <dbReference type="Pfam" id="PF00122"/>
    </source>
</evidence>
<dbReference type="Gene3D" id="3.40.50.1000">
    <property type="entry name" value="HAD superfamily/HAD-like"/>
    <property type="match status" value="1"/>
</dbReference>
<protein>
    <submittedName>
        <fullName evidence="12">Heavy metal translocating P-type ATPase</fullName>
    </submittedName>
</protein>
<evidence type="ECO:0000313" key="13">
    <source>
        <dbReference type="Proteomes" id="UP000189670"/>
    </source>
</evidence>
<feature type="transmembrane region" description="Helical" evidence="10">
    <location>
        <begin position="99"/>
        <end position="117"/>
    </location>
</feature>
<evidence type="ECO:0000256" key="4">
    <source>
        <dbReference type="ARBA" id="ARBA00022723"/>
    </source>
</evidence>
<dbReference type="Gene3D" id="3.40.1110.10">
    <property type="entry name" value="Calcium-transporting ATPase, cytoplasmic domain N"/>
    <property type="match status" value="1"/>
</dbReference>
<dbReference type="EMBL" id="ATBP01000965">
    <property type="protein sequence ID" value="ETR68406.1"/>
    <property type="molecule type" value="Genomic_DNA"/>
</dbReference>
<dbReference type="InterPro" id="IPR023299">
    <property type="entry name" value="ATPase_P-typ_cyto_dom_N"/>
</dbReference>
<dbReference type="InterPro" id="IPR001757">
    <property type="entry name" value="P_typ_ATPase"/>
</dbReference>
<dbReference type="AlphaFoldDB" id="A0A1V1P0W4"/>
<dbReference type="InterPro" id="IPR059000">
    <property type="entry name" value="ATPase_P-type_domA"/>
</dbReference>
<dbReference type="InterPro" id="IPR008250">
    <property type="entry name" value="ATPase_P-typ_transduc_dom_A_sf"/>
</dbReference>
<sequence>MFIEACVASCGIHFGSVLYHKIRNKLNEIKNKPKTLRTEENRYRSGNKFSVRKIEPSCKKIYTSGKDKIEKSIHWDLTVTTVALGLAAVSTLLYPVLSVPTLLLLIYSGISIFRKVYEAIFKEGRVNIFVLDFVLLSGLIATGHFFIAALGRWSVALSTKLLFKTKDNSEKRLFNLFGELPNTVWILKEGTEIEVPFEELRNGDTIVVNAGEIIPADGIIINGIALIDQQILTGESQPFEAGKGEEVFASTLLLSGRISIRADKSGKETVAARIGEVLRQTADFKLSVQSRGEIMADKTVLPTLGIGGLAFAALGSVSALSVLYSAIGYDIRLIMPLSVLNFLRIASENGMLIKDGRAMESLSRVDTVVFDKTGTLTQEQPRIGNIHTINGYEEDELLKYAAAAEHKQTHPIARAIIYEAKERKLDLPDIADASCEVGNGIRVSLSGKMIRVGSVRFMDAEGIAIPRKIRNIMSYCHEQGYSLVMVSVNDHLVGAIELHSAVRPEAADIIRGLKKRNLSLYIISGDHENPTKQLAQELGIENYFAETLPENKADLIEKLREEGRTTCFIGDGINDSIALKKSDVSVSLRGASTIATDTAQIILMDKSLSQLCRLFDLARKLDANLNTGFLTTVIPGTIIISGVFLLHFGLITSTILSNFGLVAGVTNSMLPLIIHRNND</sequence>
<dbReference type="PROSITE" id="PS00154">
    <property type="entry name" value="ATPASE_E1_E2"/>
    <property type="match status" value="1"/>
</dbReference>
<dbReference type="GO" id="GO:0016887">
    <property type="term" value="F:ATP hydrolysis activity"/>
    <property type="evidence" value="ECO:0007669"/>
    <property type="project" value="InterPro"/>
</dbReference>
<dbReference type="InterPro" id="IPR044492">
    <property type="entry name" value="P_typ_ATPase_HD_dom"/>
</dbReference>
<dbReference type="Proteomes" id="UP000189670">
    <property type="component" value="Unassembled WGS sequence"/>
</dbReference>
<keyword evidence="7" id="KW-1278">Translocase</keyword>
<dbReference type="GO" id="GO:0005524">
    <property type="term" value="F:ATP binding"/>
    <property type="evidence" value="ECO:0007669"/>
    <property type="project" value="UniProtKB-UniRule"/>
</dbReference>
<evidence type="ECO:0000256" key="9">
    <source>
        <dbReference type="ARBA" id="ARBA00023136"/>
    </source>
</evidence>
<name>A0A1V1P0W4_9BACT</name>
<dbReference type="PRINTS" id="PR00119">
    <property type="entry name" value="CATATPASE"/>
</dbReference>
<dbReference type="NCBIfam" id="TIGR01525">
    <property type="entry name" value="ATPase-IB_hvy"/>
    <property type="match status" value="1"/>
</dbReference>
<comment type="caution">
    <text evidence="12">The sequence shown here is derived from an EMBL/GenBank/DDBJ whole genome shotgun (WGS) entry which is preliminary data.</text>
</comment>
<dbReference type="InterPro" id="IPR027256">
    <property type="entry name" value="P-typ_ATPase_IB"/>
</dbReference>
<gene>
    <name evidence="12" type="ORF">OMM_10561</name>
</gene>
<evidence type="ECO:0000256" key="5">
    <source>
        <dbReference type="ARBA" id="ARBA00022741"/>
    </source>
</evidence>
<dbReference type="SUPFAM" id="SSF56784">
    <property type="entry name" value="HAD-like"/>
    <property type="match status" value="1"/>
</dbReference>
<accession>A0A1V1P0W4</accession>
<feature type="transmembrane region" description="Helical" evidence="10">
    <location>
        <begin position="629"/>
        <end position="649"/>
    </location>
</feature>
<feature type="transmembrane region" description="Helical" evidence="10">
    <location>
        <begin position="129"/>
        <end position="151"/>
    </location>
</feature>